<gene>
    <name evidence="2" type="ORF">D5086_0000192590</name>
</gene>
<dbReference type="PANTHER" id="PTHR31286">
    <property type="entry name" value="GLYCINE-RICH CELL WALL STRUCTURAL PROTEIN 1.8-LIKE"/>
    <property type="match status" value="1"/>
</dbReference>
<dbReference type="Pfam" id="PF14111">
    <property type="entry name" value="DUF4283"/>
    <property type="match status" value="1"/>
</dbReference>
<dbReference type="STRING" id="43335.A0A4U5PQA0"/>
<protein>
    <recommendedName>
        <fullName evidence="1">DUF4283 domain-containing protein</fullName>
    </recommendedName>
</protein>
<comment type="caution">
    <text evidence="2">The sequence shown here is derived from an EMBL/GenBank/DDBJ whole genome shotgun (WGS) entry which is preliminary data.</text>
</comment>
<proteinExistence type="predicted"/>
<accession>A0A4U5PQA0</accession>
<evidence type="ECO:0000259" key="1">
    <source>
        <dbReference type="Pfam" id="PF14111"/>
    </source>
</evidence>
<dbReference type="AlphaFoldDB" id="A0A4U5PQA0"/>
<reference evidence="2" key="1">
    <citation type="submission" date="2018-10" db="EMBL/GenBank/DDBJ databases">
        <title>Population genomic analysis revealed the cold adaptation of white poplar.</title>
        <authorList>
            <person name="Liu Y.-J."/>
        </authorList>
    </citation>
    <scope>NUCLEOTIDE SEQUENCE [LARGE SCALE GENOMIC DNA]</scope>
    <source>
        <strain evidence="2">PAL-ZL1</strain>
    </source>
</reference>
<dbReference type="EMBL" id="RCHU01000628">
    <property type="protein sequence ID" value="TKR99472.1"/>
    <property type="molecule type" value="Genomic_DNA"/>
</dbReference>
<organism evidence="2">
    <name type="scientific">Populus alba</name>
    <name type="common">White poplar</name>
    <dbReference type="NCBI Taxonomy" id="43335"/>
    <lineage>
        <taxon>Eukaryota</taxon>
        <taxon>Viridiplantae</taxon>
        <taxon>Streptophyta</taxon>
        <taxon>Embryophyta</taxon>
        <taxon>Tracheophyta</taxon>
        <taxon>Spermatophyta</taxon>
        <taxon>Magnoliopsida</taxon>
        <taxon>eudicotyledons</taxon>
        <taxon>Gunneridae</taxon>
        <taxon>Pentapetalae</taxon>
        <taxon>rosids</taxon>
        <taxon>fabids</taxon>
        <taxon>Malpighiales</taxon>
        <taxon>Salicaceae</taxon>
        <taxon>Saliceae</taxon>
        <taxon>Populus</taxon>
    </lineage>
</organism>
<dbReference type="PANTHER" id="PTHR31286:SF180">
    <property type="entry name" value="OS10G0362600 PROTEIN"/>
    <property type="match status" value="1"/>
</dbReference>
<feature type="domain" description="DUF4283" evidence="1">
    <location>
        <begin position="2"/>
        <end position="74"/>
    </location>
</feature>
<evidence type="ECO:0000313" key="2">
    <source>
        <dbReference type="EMBL" id="TKR99472.1"/>
    </source>
</evidence>
<name>A0A4U5PQA0_POPAL</name>
<dbReference type="InterPro" id="IPR040256">
    <property type="entry name" value="At4g02000-like"/>
</dbReference>
<dbReference type="InterPro" id="IPR025558">
    <property type="entry name" value="DUF4283"/>
</dbReference>
<sequence length="334" mass="36119">MGYVSGKSPGFKALNGTSSSVWTCEASLTIHDSRWLIYRFSREEDKNSILCGGPYMVYGRPLILKSMPRFFDFSSEEMSRIPVWVRFPNLPLCCGSPSCLSKIASVLGKPIQSDHMTSTLSHMSYAHVLVEIDLREDLQHSVAVSLPSGPLLHQKVVYEAMPKLCNYCNVLGHTRLLCPKVAASATEDTVVNASNMQTGKGSVFGHMGPQTLPTHTRVQQQTTSPVALVPSVEPTKTVAKDNELASCDASVGWTTVEPRQKANKHIRNTPKGKEIIITDIETVVNPRTEITPPICAHAVDPPSVGVLASADVASLNADNRRASPPCVSSPVGNG</sequence>